<dbReference type="Pfam" id="PF13563">
    <property type="entry name" value="2_5_RNA_ligase2"/>
    <property type="match status" value="1"/>
</dbReference>
<gene>
    <name evidence="3" type="ORF">AN964_06980</name>
</gene>
<evidence type="ECO:0000313" key="3">
    <source>
        <dbReference type="EMBL" id="KQL53257.1"/>
    </source>
</evidence>
<dbReference type="Gene3D" id="3.90.1140.10">
    <property type="entry name" value="Cyclic phosphodiesterase"/>
    <property type="match status" value="1"/>
</dbReference>
<keyword evidence="4" id="KW-1185">Reference proteome</keyword>
<feature type="short sequence motif" description="HXTX 1" evidence="2">
    <location>
        <begin position="43"/>
        <end position="46"/>
    </location>
</feature>
<comment type="catalytic activity">
    <reaction evidence="2">
        <text>a 3'-end 2',3'-cyclophospho-ribonucleotide-RNA + H2O = a 3'-end 2'-phospho-ribonucleotide-RNA + H(+)</text>
        <dbReference type="Rhea" id="RHEA:11828"/>
        <dbReference type="Rhea" id="RHEA-COMP:10464"/>
        <dbReference type="Rhea" id="RHEA-COMP:17353"/>
        <dbReference type="ChEBI" id="CHEBI:15377"/>
        <dbReference type="ChEBI" id="CHEBI:15378"/>
        <dbReference type="ChEBI" id="CHEBI:83064"/>
        <dbReference type="ChEBI" id="CHEBI:173113"/>
        <dbReference type="EC" id="3.1.4.58"/>
    </reaction>
</comment>
<dbReference type="EC" id="3.1.4.58" evidence="2"/>
<proteinExistence type="inferred from homology"/>
<keyword evidence="1 2" id="KW-0378">Hydrolase</keyword>
<sequence>MEGHHYFFALLLPQHIKSYLQEKCEQIKMDFPFKRWVHHEDYHITLAFLGHASEEQLEKADYYIKDVLRHKEGFELTLDQFGGFGRPDSPRIFWANTKSSQFLNTIRELVYDSCTMAGFQLDPRPFKPHITLARNWLGDNQFSLESLKRFALEDKKFMANHVVLYETHLNKNPKYVIKKTYTLS</sequence>
<evidence type="ECO:0000256" key="2">
    <source>
        <dbReference type="HAMAP-Rule" id="MF_01940"/>
    </source>
</evidence>
<dbReference type="InterPro" id="IPR004175">
    <property type="entry name" value="RNA_CPDase"/>
</dbReference>
<dbReference type="NCBIfam" id="TIGR02258">
    <property type="entry name" value="2_5_ligase"/>
    <property type="match status" value="1"/>
</dbReference>
<dbReference type="STRING" id="157838.AN964_06980"/>
<reference evidence="3 4" key="1">
    <citation type="submission" date="2015-09" db="EMBL/GenBank/DDBJ databases">
        <title>Genome sequencing project for genomic taxonomy and phylogenomics of Bacillus-like bacteria.</title>
        <authorList>
            <person name="Liu B."/>
            <person name="Wang J."/>
            <person name="Zhu Y."/>
            <person name="Liu G."/>
            <person name="Chen Q."/>
            <person name="Chen Z."/>
            <person name="Lan J."/>
            <person name="Che J."/>
            <person name="Ge C."/>
            <person name="Shi H."/>
            <person name="Pan Z."/>
            <person name="Liu X."/>
        </authorList>
    </citation>
    <scope>NUCLEOTIDE SEQUENCE [LARGE SCALE GENOMIC DNA]</scope>
    <source>
        <strain evidence="3 4">LMG 18435</strain>
    </source>
</reference>
<feature type="active site" description="Proton acceptor" evidence="2">
    <location>
        <position position="129"/>
    </location>
</feature>
<comment type="function">
    <text evidence="2">Hydrolyzes RNA 2',3'-cyclic phosphodiester to an RNA 2'-phosphomonoester.</text>
</comment>
<feature type="short sequence motif" description="HXTX 2" evidence="2">
    <location>
        <begin position="129"/>
        <end position="132"/>
    </location>
</feature>
<dbReference type="OrthoDB" id="9789350at2"/>
<organism evidence="3 4">
    <name type="scientific">Heyndrickxia shackletonii</name>
    <dbReference type="NCBI Taxonomy" id="157838"/>
    <lineage>
        <taxon>Bacteria</taxon>
        <taxon>Bacillati</taxon>
        <taxon>Bacillota</taxon>
        <taxon>Bacilli</taxon>
        <taxon>Bacillales</taxon>
        <taxon>Bacillaceae</taxon>
        <taxon>Heyndrickxia</taxon>
    </lineage>
</organism>
<dbReference type="EMBL" id="LJJC01000004">
    <property type="protein sequence ID" value="KQL53257.1"/>
    <property type="molecule type" value="Genomic_DNA"/>
</dbReference>
<dbReference type="PATRIC" id="fig|157838.3.peg.1538"/>
<comment type="similarity">
    <text evidence="2">Belongs to the 2H phosphoesterase superfamily. ThpR family.</text>
</comment>
<dbReference type="InterPro" id="IPR009097">
    <property type="entry name" value="Cyclic_Pdiesterase"/>
</dbReference>
<accession>A0A0Q3THX4</accession>
<name>A0A0Q3THX4_9BACI</name>
<dbReference type="SUPFAM" id="SSF55144">
    <property type="entry name" value="LigT-like"/>
    <property type="match status" value="1"/>
</dbReference>
<feature type="active site" description="Proton donor" evidence="2">
    <location>
        <position position="43"/>
    </location>
</feature>
<dbReference type="GO" id="GO:0004113">
    <property type="term" value="F:2',3'-cyclic-nucleotide 3'-phosphodiesterase activity"/>
    <property type="evidence" value="ECO:0007669"/>
    <property type="project" value="InterPro"/>
</dbReference>
<dbReference type="HAMAP" id="MF_01940">
    <property type="entry name" value="RNA_CPDase"/>
    <property type="match status" value="1"/>
</dbReference>
<comment type="caution">
    <text evidence="3">The sequence shown here is derived from an EMBL/GenBank/DDBJ whole genome shotgun (WGS) entry which is preliminary data.</text>
</comment>
<dbReference type="GO" id="GO:0008664">
    <property type="term" value="F:RNA 2',3'-cyclic 3'-phosphodiesterase activity"/>
    <property type="evidence" value="ECO:0007669"/>
    <property type="project" value="UniProtKB-EC"/>
</dbReference>
<evidence type="ECO:0000313" key="4">
    <source>
        <dbReference type="Proteomes" id="UP000051888"/>
    </source>
</evidence>
<dbReference type="Proteomes" id="UP000051888">
    <property type="component" value="Unassembled WGS sequence"/>
</dbReference>
<evidence type="ECO:0000256" key="1">
    <source>
        <dbReference type="ARBA" id="ARBA00022801"/>
    </source>
</evidence>
<dbReference type="PANTHER" id="PTHR35561">
    <property type="entry name" value="RNA 2',3'-CYCLIC PHOSPHODIESTERASE"/>
    <property type="match status" value="1"/>
</dbReference>
<dbReference type="RefSeq" id="WP_055738986.1">
    <property type="nucleotide sequence ID" value="NZ_JAAIWL010000054.1"/>
</dbReference>
<dbReference type="AlphaFoldDB" id="A0A0Q3THX4"/>
<protein>
    <recommendedName>
        <fullName evidence="2">RNA 2',3'-cyclic phosphodiesterase</fullName>
        <shortName evidence="2">RNA 2',3'-CPDase</shortName>
        <ecNumber evidence="2">3.1.4.58</ecNumber>
    </recommendedName>
</protein>
<dbReference type="PANTHER" id="PTHR35561:SF1">
    <property type="entry name" value="RNA 2',3'-CYCLIC PHOSPHODIESTERASE"/>
    <property type="match status" value="1"/>
</dbReference>